<dbReference type="SUPFAM" id="SSF53822">
    <property type="entry name" value="Periplasmic binding protein-like I"/>
    <property type="match status" value="1"/>
</dbReference>
<feature type="chain" id="PRO_5043602875" evidence="4">
    <location>
        <begin position="21"/>
        <end position="412"/>
    </location>
</feature>
<feature type="compositionally biased region" description="Low complexity" evidence="3">
    <location>
        <begin position="335"/>
        <end position="351"/>
    </location>
</feature>
<dbReference type="RefSeq" id="WP_366924007.1">
    <property type="nucleotide sequence ID" value="NZ_CP121694.1"/>
</dbReference>
<dbReference type="InterPro" id="IPR025997">
    <property type="entry name" value="SBP_2_dom"/>
</dbReference>
<evidence type="ECO:0000313" key="6">
    <source>
        <dbReference type="EMBL" id="WRO21150.1"/>
    </source>
</evidence>
<feature type="compositionally biased region" description="Basic and acidic residues" evidence="3">
    <location>
        <begin position="371"/>
        <end position="384"/>
    </location>
</feature>
<evidence type="ECO:0000256" key="2">
    <source>
        <dbReference type="ARBA" id="ARBA00022729"/>
    </source>
</evidence>
<dbReference type="InterPro" id="IPR050555">
    <property type="entry name" value="Bact_Solute-Bind_Prot2"/>
</dbReference>
<dbReference type="EMBL" id="CP121694">
    <property type="protein sequence ID" value="WRO21150.1"/>
    <property type="molecule type" value="Genomic_DNA"/>
</dbReference>
<reference evidence="6 7" key="1">
    <citation type="submission" date="2023-04" db="EMBL/GenBank/DDBJ databases">
        <authorList>
            <person name="Hsu D."/>
        </authorList>
    </citation>
    <scope>NUCLEOTIDE SEQUENCE [LARGE SCALE GENOMIC DNA]</scope>
    <source>
        <strain evidence="6 7">MK1</strain>
    </source>
</reference>
<dbReference type="GO" id="GO:0030246">
    <property type="term" value="F:carbohydrate binding"/>
    <property type="evidence" value="ECO:0007669"/>
    <property type="project" value="TreeGrafter"/>
</dbReference>
<dbReference type="GO" id="GO:0030288">
    <property type="term" value="C:outer membrane-bounded periplasmic space"/>
    <property type="evidence" value="ECO:0007669"/>
    <property type="project" value="TreeGrafter"/>
</dbReference>
<gene>
    <name evidence="6" type="ORF">MFMK1_000946</name>
</gene>
<dbReference type="PROSITE" id="PS51257">
    <property type="entry name" value="PROKAR_LIPOPROTEIN"/>
    <property type="match status" value="1"/>
</dbReference>
<feature type="domain" description="Periplasmic binding protein" evidence="5">
    <location>
        <begin position="49"/>
        <end position="281"/>
    </location>
</feature>
<evidence type="ECO:0000313" key="7">
    <source>
        <dbReference type="Proteomes" id="UP001329915"/>
    </source>
</evidence>
<feature type="region of interest" description="Disordered" evidence="3">
    <location>
        <begin position="325"/>
        <end position="412"/>
    </location>
</feature>
<evidence type="ECO:0000256" key="3">
    <source>
        <dbReference type="SAM" id="MobiDB-lite"/>
    </source>
</evidence>
<evidence type="ECO:0000256" key="4">
    <source>
        <dbReference type="SAM" id="SignalP"/>
    </source>
</evidence>
<keyword evidence="7" id="KW-1185">Reference proteome</keyword>
<organism evidence="6 7">
    <name type="scientific">Metallumcola ferriviriculae</name>
    <dbReference type="NCBI Taxonomy" id="3039180"/>
    <lineage>
        <taxon>Bacteria</taxon>
        <taxon>Bacillati</taxon>
        <taxon>Bacillota</taxon>
        <taxon>Clostridia</taxon>
        <taxon>Neomoorellales</taxon>
        <taxon>Desulfitibacteraceae</taxon>
        <taxon>Metallumcola</taxon>
    </lineage>
</organism>
<dbReference type="AlphaFoldDB" id="A0AAU0ULH8"/>
<evidence type="ECO:0000259" key="5">
    <source>
        <dbReference type="Pfam" id="PF13407"/>
    </source>
</evidence>
<dbReference type="Pfam" id="PF13407">
    <property type="entry name" value="Peripla_BP_4"/>
    <property type="match status" value="1"/>
</dbReference>
<dbReference type="Gene3D" id="3.40.50.2300">
    <property type="match status" value="2"/>
</dbReference>
<feature type="compositionally biased region" description="Gly residues" evidence="3">
    <location>
        <begin position="352"/>
        <end position="364"/>
    </location>
</feature>
<keyword evidence="2 4" id="KW-0732">Signal</keyword>
<dbReference type="PANTHER" id="PTHR30036:SF1">
    <property type="entry name" value="D-XYLOSE-BINDING PERIPLASMIC PROTEIN"/>
    <property type="match status" value="1"/>
</dbReference>
<dbReference type="KEGG" id="dbc:MFMK1_000946"/>
<protein>
    <submittedName>
        <fullName evidence="6">Substrate-binding domain-containing protein</fullName>
    </submittedName>
</protein>
<dbReference type="Proteomes" id="UP001329915">
    <property type="component" value="Chromosome"/>
</dbReference>
<dbReference type="InterPro" id="IPR028082">
    <property type="entry name" value="Peripla_BP_I"/>
</dbReference>
<accession>A0AAU0ULH8</accession>
<feature type="signal peptide" evidence="4">
    <location>
        <begin position="1"/>
        <end position="20"/>
    </location>
</feature>
<dbReference type="PANTHER" id="PTHR30036">
    <property type="entry name" value="D-XYLOSE-BINDING PERIPLASMIC PROTEIN"/>
    <property type="match status" value="1"/>
</dbReference>
<feature type="compositionally biased region" description="Gly residues" evidence="3">
    <location>
        <begin position="394"/>
        <end position="412"/>
    </location>
</feature>
<name>A0AAU0ULH8_9FIRM</name>
<comment type="subcellular location">
    <subcellularLocation>
        <location evidence="1">Cell envelope</location>
    </subcellularLocation>
</comment>
<proteinExistence type="predicted"/>
<evidence type="ECO:0000256" key="1">
    <source>
        <dbReference type="ARBA" id="ARBA00004196"/>
    </source>
</evidence>
<sequence>MRYYKYIFMFVIVISLILSAACSKPQKKPAPQEQQMIGVSLPDLNSARDKAIKKAMEDNKGKQVKLMFQDAKNDAAQQELQVQQLLDKKVKVLVIEFLEPSQAMRLVEQAKGKGIKILALNNLPPNVPLDGFIGADFARVGKLQGQFILNQDQPLKQPEVLALVAQKKPAGPMGLAGLEESLSGQLNITKGEIATDNPTIAKTELMRLMSANSPGAITTSSPDLTKTLLESAIDPTLVTVGAGITKESAQALLMGVHDADVDLMPDLVGTYAVKAAEDLAKNGFWQSDTVVNDGNYDISATLVPVRLITKDNLFLVRERLGKLEAKPTEQGGQGQQSQSSGQQGQGQQSQGQGQGQGQKQGGGTKLIIETADGKKMELQIDGEIKSVQMEKGGKQQGGGGQQGGGQQSGGQQ</sequence>